<dbReference type="Pfam" id="PF10304">
    <property type="entry name" value="RTP1_C2"/>
    <property type="match status" value="1"/>
</dbReference>
<dbReference type="GeneID" id="54349429"/>
<comment type="similarity">
    <text evidence="1">Belongs to the Tango6 family.</text>
</comment>
<name>A0A6A5RV95_9PLEO</name>
<dbReference type="SUPFAM" id="SSF48371">
    <property type="entry name" value="ARM repeat"/>
    <property type="match status" value="1"/>
</dbReference>
<dbReference type="PANTHER" id="PTHR20959:SF1">
    <property type="entry name" value="TRANSPORT AND GOLGI ORGANIZATION PROTEIN 6 HOMOLOG"/>
    <property type="match status" value="1"/>
</dbReference>
<dbReference type="InterPro" id="IPR039600">
    <property type="entry name" value="TANGO6/Rtp1"/>
</dbReference>
<dbReference type="PANTHER" id="PTHR20959">
    <property type="entry name" value="TRANSPORT AND GOLGI ORGANIZATION PROTEIN 6 FAMILY MEMBER"/>
    <property type="match status" value="1"/>
</dbReference>
<reference evidence="5" key="1">
    <citation type="journal article" date="2020" name="Stud. Mycol.">
        <title>101 Dothideomycetes genomes: a test case for predicting lifestyles and emergence of pathogens.</title>
        <authorList>
            <person name="Haridas S."/>
            <person name="Albert R."/>
            <person name="Binder M."/>
            <person name="Bloem J."/>
            <person name="Labutti K."/>
            <person name="Salamov A."/>
            <person name="Andreopoulos B."/>
            <person name="Baker S."/>
            <person name="Barry K."/>
            <person name="Bills G."/>
            <person name="Bluhm B."/>
            <person name="Cannon C."/>
            <person name="Castanera R."/>
            <person name="Culley D."/>
            <person name="Daum C."/>
            <person name="Ezra D."/>
            <person name="Gonzalez J."/>
            <person name="Henrissat B."/>
            <person name="Kuo A."/>
            <person name="Liang C."/>
            <person name="Lipzen A."/>
            <person name="Lutzoni F."/>
            <person name="Magnuson J."/>
            <person name="Mondo S."/>
            <person name="Nolan M."/>
            <person name="Ohm R."/>
            <person name="Pangilinan J."/>
            <person name="Park H.-J."/>
            <person name="Ramirez L."/>
            <person name="Alfaro M."/>
            <person name="Sun H."/>
            <person name="Tritt A."/>
            <person name="Yoshinaga Y."/>
            <person name="Zwiers L.-H."/>
            <person name="Turgeon B."/>
            <person name="Goodwin S."/>
            <person name="Spatafora J."/>
            <person name="Crous P."/>
            <person name="Grigoriev I."/>
        </authorList>
    </citation>
    <scope>NUCLEOTIDE SEQUENCE</scope>
    <source>
        <strain evidence="5">CBS 183.55</strain>
    </source>
</reference>
<dbReference type="RefSeq" id="XP_033451146.1">
    <property type="nucleotide sequence ID" value="XM_033591761.1"/>
</dbReference>
<evidence type="ECO:0008006" key="7">
    <source>
        <dbReference type="Google" id="ProtNLM"/>
    </source>
</evidence>
<dbReference type="Proteomes" id="UP000800082">
    <property type="component" value="Unassembled WGS sequence"/>
</dbReference>
<keyword evidence="6" id="KW-1185">Reference proteome</keyword>
<feature type="domain" description="RNA polymerase II assembly factor Rtp1 C-terminal" evidence="3">
    <location>
        <begin position="865"/>
        <end position="895"/>
    </location>
</feature>
<dbReference type="OrthoDB" id="39591at2759"/>
<protein>
    <recommendedName>
        <fullName evidence="7">RNA polymerase II assembly factor Rtp1 C-terminal domain-containing protein</fullName>
    </recommendedName>
</protein>
<evidence type="ECO:0000256" key="1">
    <source>
        <dbReference type="ARBA" id="ARBA00005724"/>
    </source>
</evidence>
<sequence>MAQRSLPDFISALAELAFSPQQTVGTHSSFEPAYSDLLARTPTSRLLPILTTFLQQPLPDWLKPRMSKELATVPVRTHGVRHVIEFLSLSYLSKNSQVPQDASGPQSRIPIPLEAVTQASKLLTSPPSGTSQVEWIQKLAPQLWNLLDGSEGRELSRAAGQVIAGGILSKKSTGAPGAIGWLLFVLPIMEAIYPKDMSVAVVRSSTRDKVLKQDQEVLLALQRLAVITTSYSHAGLIKRLIGPLLLPLWALLNYARSKRPLDKAWSELPRSVIARYVSTACDPKQVDTLATNLFWDGPREWTLGPGAKGGVEYRMRRTGGHCDEAGMESILSRISDLTGRIDLLVSLLANAKVSDDVAGQVFLQVTKRWLNPNNNANASLLIESDDDPLAALTDAKLSEALANKFKDSFARSPQHIIELMDQLLQNYVSDHRAKAKRQARSQKPSRANLGSIVASKPRDYQQHGEKDTAEDDIASFAIGVLSTVVTTSEFQRTTAIDDLLLQVTTHLQYLAHGHQFPIPPAITNAAHNLLQALAPSGLTSKASDDDPVASHRATLQAALQDLTSPEAPNRTWALHTLHTLIKDASSLPVINVPSTTYMLLTASLADPESYVHGAALPVLVSLALAAPHPTIRILVDAFQDVDERSLSHTKGRTTEETERALQESVDYRLRLGEVLSTVLLSSDFWHANPDRDVKHAAITHMASACLALASRRGQRTQTHKRRQAVSLHMAAQREEAETAWGGPIPNILEPDGAGPGADRDEYEALRGIVEGWENTGIEEDVRVRASALSLFGTLLEKRVEFVGQRTVDAGLQIAMLVLTMETGEAFFILRRAAVLVVMGLLRALDQSLEAAGAGPVDLGLRQQGEIERVLRWVRDEDGDELVRDHAASVLEGVDTLRMKKLYRVRDEGVRLGADLGLAGGLRGLSVGPAGDEGRGKRMVVEEME</sequence>
<proteinExistence type="inferred from homology"/>
<dbReference type="InterPro" id="IPR019414">
    <property type="entry name" value="Rtp1_C2"/>
</dbReference>
<evidence type="ECO:0000259" key="4">
    <source>
        <dbReference type="Pfam" id="PF10363"/>
    </source>
</evidence>
<dbReference type="InterPro" id="IPR016024">
    <property type="entry name" value="ARM-type_fold"/>
</dbReference>
<organism evidence="5 6">
    <name type="scientific">Didymella exigua CBS 183.55</name>
    <dbReference type="NCBI Taxonomy" id="1150837"/>
    <lineage>
        <taxon>Eukaryota</taxon>
        <taxon>Fungi</taxon>
        <taxon>Dikarya</taxon>
        <taxon>Ascomycota</taxon>
        <taxon>Pezizomycotina</taxon>
        <taxon>Dothideomycetes</taxon>
        <taxon>Pleosporomycetidae</taxon>
        <taxon>Pleosporales</taxon>
        <taxon>Pleosporineae</taxon>
        <taxon>Didymellaceae</taxon>
        <taxon>Didymella</taxon>
    </lineage>
</organism>
<evidence type="ECO:0000259" key="3">
    <source>
        <dbReference type="Pfam" id="PF10304"/>
    </source>
</evidence>
<dbReference type="EMBL" id="ML978962">
    <property type="protein sequence ID" value="KAF1930898.1"/>
    <property type="molecule type" value="Genomic_DNA"/>
</dbReference>
<accession>A0A6A5RV95</accession>
<gene>
    <name evidence="5" type="ORF">M421DRAFT_418373</name>
</gene>
<evidence type="ECO:0000313" key="5">
    <source>
        <dbReference type="EMBL" id="KAF1930898.1"/>
    </source>
</evidence>
<feature type="region of interest" description="Disordered" evidence="2">
    <location>
        <begin position="431"/>
        <end position="468"/>
    </location>
</feature>
<dbReference type="InterPro" id="IPR019451">
    <property type="entry name" value="Rtp1_C1"/>
</dbReference>
<evidence type="ECO:0000256" key="2">
    <source>
        <dbReference type="SAM" id="MobiDB-lite"/>
    </source>
</evidence>
<evidence type="ECO:0000313" key="6">
    <source>
        <dbReference type="Proteomes" id="UP000800082"/>
    </source>
</evidence>
<dbReference type="AlphaFoldDB" id="A0A6A5RV95"/>
<dbReference type="Pfam" id="PF10363">
    <property type="entry name" value="RTP1_C1"/>
    <property type="match status" value="1"/>
</dbReference>
<feature type="domain" description="RNA polymerase II assembly factor Rtp1 C-terminal" evidence="4">
    <location>
        <begin position="555"/>
        <end position="679"/>
    </location>
</feature>
<dbReference type="GO" id="GO:0009306">
    <property type="term" value="P:protein secretion"/>
    <property type="evidence" value="ECO:0007669"/>
    <property type="project" value="TreeGrafter"/>
</dbReference>
<feature type="compositionally biased region" description="Basic and acidic residues" evidence="2">
    <location>
        <begin position="456"/>
        <end position="467"/>
    </location>
</feature>